<name>A0A0G0JHA9_9BACT</name>
<comment type="caution">
    <text evidence="1">The sequence shown here is derived from an EMBL/GenBank/DDBJ whole genome shotgun (WGS) entry which is preliminary data.</text>
</comment>
<reference evidence="1 2" key="1">
    <citation type="journal article" date="2015" name="Nature">
        <title>rRNA introns, odd ribosomes, and small enigmatic genomes across a large radiation of phyla.</title>
        <authorList>
            <person name="Brown C.T."/>
            <person name="Hug L.A."/>
            <person name="Thomas B.C."/>
            <person name="Sharon I."/>
            <person name="Castelle C.J."/>
            <person name="Singh A."/>
            <person name="Wilkins M.J."/>
            <person name="Williams K.H."/>
            <person name="Banfield J.F."/>
        </authorList>
    </citation>
    <scope>NUCLEOTIDE SEQUENCE [LARGE SCALE GENOMIC DNA]</scope>
</reference>
<organism evidence="1 2">
    <name type="scientific">Candidatus Magasanikbacteria bacterium GW2011_GWC2_37_14</name>
    <dbReference type="NCBI Taxonomy" id="1619046"/>
    <lineage>
        <taxon>Bacteria</taxon>
        <taxon>Candidatus Magasanikiibacteriota</taxon>
    </lineage>
</organism>
<proteinExistence type="predicted"/>
<dbReference type="STRING" id="1619046.US42_C0008G0017"/>
<dbReference type="AlphaFoldDB" id="A0A0G0JHA9"/>
<sequence>MKKAITRLKNVVAEYMAGSTEHAGMTIADVADTVVVIVCLIQVLVERAVVTPVLDSVLVAVDGVGQFRDLRTGVAVVSEGVTVGVALKHVLHQLAVVVQVHDAITVGISEVVTGVADAVVVRINLLEVPDAQAVVVRVLGAIMVVVIDPGVFDLVGVVPLVGTRHEGRAQREQSKKPHRSLPKSWFYPAAVCKKSLTHFLFFVNSNTCFFL</sequence>
<protein>
    <submittedName>
        <fullName evidence="1">Uncharacterized protein</fullName>
    </submittedName>
</protein>
<dbReference type="EMBL" id="LBSX01000008">
    <property type="protein sequence ID" value="KKQ27506.1"/>
    <property type="molecule type" value="Genomic_DNA"/>
</dbReference>
<dbReference type="Proteomes" id="UP000034849">
    <property type="component" value="Unassembled WGS sequence"/>
</dbReference>
<evidence type="ECO:0000313" key="2">
    <source>
        <dbReference type="Proteomes" id="UP000034849"/>
    </source>
</evidence>
<accession>A0A0G0JHA9</accession>
<evidence type="ECO:0000313" key="1">
    <source>
        <dbReference type="EMBL" id="KKQ27506.1"/>
    </source>
</evidence>
<gene>
    <name evidence="1" type="ORF">US42_C0008G0017</name>
</gene>